<evidence type="ECO:0000313" key="2">
    <source>
        <dbReference type="EMBL" id="RZS98663.1"/>
    </source>
</evidence>
<keyword evidence="1" id="KW-0732">Signal</keyword>
<sequence length="283" mass="33137">MLRTFSLMLFFFLIALTNKAQNIQDITTPIDSLLEFFDEQLQEESPKLDRSTLEENIKKAQLYTFQLNRINQTVNQTLDTSTLERVLPRVEAFAIIVGDRLENQESKINLRFLNALENWLGYTSEELNNGEKLISARVTQLMEARLKLDSIQQDGLLRANLRDTTLLPEYQQTISTLKTNLSKTDSTLNQQRLLAASYQSRASNLVIRLSDIRERIIGQKRDLEKALFEKETNFIWEPRDFPSTERLILIFRDSFRFNLNITRNYINNHLGTTFFLFLLVYLL</sequence>
<accession>A0A4Q7PE03</accession>
<name>A0A4Q7PE03_9BACT</name>
<evidence type="ECO:0008006" key="4">
    <source>
        <dbReference type="Google" id="ProtNLM"/>
    </source>
</evidence>
<protein>
    <recommendedName>
        <fullName evidence="4">Mechanosensitive ion channel-like protein</fullName>
    </recommendedName>
</protein>
<reference evidence="2 3" key="1">
    <citation type="submission" date="2019-02" db="EMBL/GenBank/DDBJ databases">
        <title>Genomic Encyclopedia of Archaeal and Bacterial Type Strains, Phase II (KMG-II): from individual species to whole genera.</title>
        <authorList>
            <person name="Goeker M."/>
        </authorList>
    </citation>
    <scope>NUCLEOTIDE SEQUENCE [LARGE SCALE GENOMIC DNA]</scope>
    <source>
        <strain evidence="2 3">DSM 21411</strain>
    </source>
</reference>
<evidence type="ECO:0000256" key="1">
    <source>
        <dbReference type="SAM" id="SignalP"/>
    </source>
</evidence>
<evidence type="ECO:0000313" key="3">
    <source>
        <dbReference type="Proteomes" id="UP000292209"/>
    </source>
</evidence>
<feature type="signal peptide" evidence="1">
    <location>
        <begin position="1"/>
        <end position="20"/>
    </location>
</feature>
<comment type="caution">
    <text evidence="2">The sequence shown here is derived from an EMBL/GenBank/DDBJ whole genome shotgun (WGS) entry which is preliminary data.</text>
</comment>
<proteinExistence type="predicted"/>
<gene>
    <name evidence="2" type="ORF">BC751_4328</name>
</gene>
<dbReference type="AlphaFoldDB" id="A0A4Q7PE03"/>
<organism evidence="2 3">
    <name type="scientific">Cecembia calidifontis</name>
    <dbReference type="NCBI Taxonomy" id="1187080"/>
    <lineage>
        <taxon>Bacteria</taxon>
        <taxon>Pseudomonadati</taxon>
        <taxon>Bacteroidota</taxon>
        <taxon>Cytophagia</taxon>
        <taxon>Cytophagales</taxon>
        <taxon>Cyclobacteriaceae</taxon>
        <taxon>Cecembia</taxon>
    </lineage>
</organism>
<feature type="chain" id="PRO_5020342278" description="Mechanosensitive ion channel-like protein" evidence="1">
    <location>
        <begin position="21"/>
        <end position="283"/>
    </location>
</feature>
<keyword evidence="3" id="KW-1185">Reference proteome</keyword>
<dbReference type="Proteomes" id="UP000292209">
    <property type="component" value="Unassembled WGS sequence"/>
</dbReference>
<dbReference type="EMBL" id="SGXG01000001">
    <property type="protein sequence ID" value="RZS98663.1"/>
    <property type="molecule type" value="Genomic_DNA"/>
</dbReference>